<accession>A0A554NFW2</accession>
<dbReference type="InterPro" id="IPR007159">
    <property type="entry name" value="SpoVT-AbrB_dom"/>
</dbReference>
<organism evidence="3 4">
    <name type="scientific">Haloglomus irregulare</name>
    <dbReference type="NCBI Taxonomy" id="2234134"/>
    <lineage>
        <taxon>Archaea</taxon>
        <taxon>Methanobacteriati</taxon>
        <taxon>Methanobacteriota</taxon>
        <taxon>Stenosarchaea group</taxon>
        <taxon>Halobacteria</taxon>
        <taxon>Halobacteriales</taxon>
        <taxon>Natronomonadaceae</taxon>
        <taxon>Haloglomus</taxon>
    </lineage>
</organism>
<dbReference type="NCBIfam" id="TIGR01439">
    <property type="entry name" value="lp_hng_hel_AbrB"/>
    <property type="match status" value="1"/>
</dbReference>
<dbReference type="OrthoDB" id="30861at2157"/>
<evidence type="ECO:0000256" key="1">
    <source>
        <dbReference type="SAM" id="MobiDB-lite"/>
    </source>
</evidence>
<protein>
    <submittedName>
        <fullName evidence="3">AbrB family transcriptional regulator</fullName>
    </submittedName>
</protein>
<keyword evidence="4" id="KW-1185">Reference proteome</keyword>
<dbReference type="SMART" id="SM00966">
    <property type="entry name" value="SpoVT_AbrB"/>
    <property type="match status" value="1"/>
</dbReference>
<dbReference type="InterPro" id="IPR037914">
    <property type="entry name" value="SpoVT-AbrB_sf"/>
</dbReference>
<dbReference type="PROSITE" id="PS51740">
    <property type="entry name" value="SPOVT_ABRB"/>
    <property type="match status" value="1"/>
</dbReference>
<dbReference type="InParanoid" id="A0A554NFW2"/>
<proteinExistence type="predicted"/>
<evidence type="ECO:0000313" key="4">
    <source>
        <dbReference type="Proteomes" id="UP000319894"/>
    </source>
</evidence>
<dbReference type="SUPFAM" id="SSF89447">
    <property type="entry name" value="AbrB/MazE/MraZ-like"/>
    <property type="match status" value="1"/>
</dbReference>
<dbReference type="GO" id="GO:0003677">
    <property type="term" value="F:DNA binding"/>
    <property type="evidence" value="ECO:0007669"/>
    <property type="project" value="InterPro"/>
</dbReference>
<reference evidence="3 4" key="1">
    <citation type="submission" date="2018-06" db="EMBL/GenBank/DDBJ databases">
        <title>Natronomonas sp. F16-60 a new haloarchaeon isolated from a solar saltern of Isla Cristina, Huelva, Spain.</title>
        <authorList>
            <person name="Duran-Viseras A."/>
            <person name="Sanchez-Porro C."/>
            <person name="Ventosa A."/>
        </authorList>
    </citation>
    <scope>NUCLEOTIDE SEQUENCE [LARGE SCALE GENOMIC DNA]</scope>
    <source>
        <strain evidence="3 4">F16-60</strain>
    </source>
</reference>
<gene>
    <name evidence="3" type="ORF">DP107_03290</name>
</gene>
<dbReference type="EMBL" id="QMDX01000001">
    <property type="protein sequence ID" value="TSD16195.1"/>
    <property type="molecule type" value="Genomic_DNA"/>
</dbReference>
<evidence type="ECO:0000313" key="3">
    <source>
        <dbReference type="EMBL" id="TSD16195.1"/>
    </source>
</evidence>
<sequence length="89" mass="9881">MSETEGPETTRVTDKGQTTIPKALREKYGIEPGDEVVWVEGEDGITLRKKSDLPNYGVAAENTTEDEARAVSEALKDDMDELQRPSLDR</sequence>
<dbReference type="Pfam" id="PF04014">
    <property type="entry name" value="MazE_antitoxin"/>
    <property type="match status" value="1"/>
</dbReference>
<evidence type="ECO:0000259" key="2">
    <source>
        <dbReference type="PROSITE" id="PS51740"/>
    </source>
</evidence>
<feature type="domain" description="SpoVT-AbrB" evidence="2">
    <location>
        <begin position="7"/>
        <end position="52"/>
    </location>
</feature>
<name>A0A554NFW2_9EURY</name>
<dbReference type="Gene3D" id="2.10.260.10">
    <property type="match status" value="1"/>
</dbReference>
<comment type="caution">
    <text evidence="3">The sequence shown here is derived from an EMBL/GenBank/DDBJ whole genome shotgun (WGS) entry which is preliminary data.</text>
</comment>
<dbReference type="AlphaFoldDB" id="A0A554NFW2"/>
<feature type="region of interest" description="Disordered" evidence="1">
    <location>
        <begin position="1"/>
        <end position="20"/>
    </location>
</feature>
<dbReference type="Proteomes" id="UP000319894">
    <property type="component" value="Unassembled WGS sequence"/>
</dbReference>
<dbReference type="RefSeq" id="WP_144260694.1">
    <property type="nucleotide sequence ID" value="NZ_QMDX01000001.1"/>
</dbReference>